<protein>
    <submittedName>
        <fullName evidence="1">Uncharacterized protein</fullName>
    </submittedName>
</protein>
<comment type="caution">
    <text evidence="1">The sequence shown here is derived from an EMBL/GenBank/DDBJ whole genome shotgun (WGS) entry which is preliminary data.</text>
</comment>
<name>X1DHQ3_9ZZZZ</name>
<evidence type="ECO:0000313" key="1">
    <source>
        <dbReference type="EMBL" id="GAH20411.1"/>
    </source>
</evidence>
<organism evidence="1">
    <name type="scientific">marine sediment metagenome</name>
    <dbReference type="NCBI Taxonomy" id="412755"/>
    <lineage>
        <taxon>unclassified sequences</taxon>
        <taxon>metagenomes</taxon>
        <taxon>ecological metagenomes</taxon>
    </lineage>
</organism>
<gene>
    <name evidence="1" type="ORF">S03H2_06881</name>
</gene>
<dbReference type="EMBL" id="BARU01003091">
    <property type="protein sequence ID" value="GAH20411.1"/>
    <property type="molecule type" value="Genomic_DNA"/>
</dbReference>
<sequence>AKQANMRAKLRTDMAYYAIHHPAVLRAALRQAPEAVKPALLRAIAVSEANYEKALEALD</sequence>
<feature type="non-terminal residue" evidence="1">
    <location>
        <position position="1"/>
    </location>
</feature>
<proteinExistence type="predicted"/>
<reference evidence="1" key="1">
    <citation type="journal article" date="2014" name="Front. Microbiol.">
        <title>High frequency of phylogenetically diverse reductive dehalogenase-homologous genes in deep subseafloor sedimentary metagenomes.</title>
        <authorList>
            <person name="Kawai M."/>
            <person name="Futagami T."/>
            <person name="Toyoda A."/>
            <person name="Takaki Y."/>
            <person name="Nishi S."/>
            <person name="Hori S."/>
            <person name="Arai W."/>
            <person name="Tsubouchi T."/>
            <person name="Morono Y."/>
            <person name="Uchiyama I."/>
            <person name="Ito T."/>
            <person name="Fujiyama A."/>
            <person name="Inagaki F."/>
            <person name="Takami H."/>
        </authorList>
    </citation>
    <scope>NUCLEOTIDE SEQUENCE</scope>
    <source>
        <strain evidence="1">Expedition CK06-06</strain>
    </source>
</reference>
<accession>X1DHQ3</accession>
<dbReference type="AlphaFoldDB" id="X1DHQ3"/>